<dbReference type="InterPro" id="IPR024361">
    <property type="entry name" value="BACON"/>
</dbReference>
<comment type="caution">
    <text evidence="3">The sequence shown here is derived from an EMBL/GenBank/DDBJ whole genome shotgun (WGS) entry which is preliminary data.</text>
</comment>
<evidence type="ECO:0000259" key="2">
    <source>
        <dbReference type="Pfam" id="PF13004"/>
    </source>
</evidence>
<dbReference type="CDD" id="cd14948">
    <property type="entry name" value="BACON"/>
    <property type="match status" value="1"/>
</dbReference>
<feature type="signal peptide" evidence="1">
    <location>
        <begin position="1"/>
        <end position="25"/>
    </location>
</feature>
<dbReference type="Gene3D" id="2.60.40.10">
    <property type="entry name" value="Immunoglobulins"/>
    <property type="match status" value="1"/>
</dbReference>
<dbReference type="Proteomes" id="UP000625283">
    <property type="component" value="Unassembled WGS sequence"/>
</dbReference>
<dbReference type="Pfam" id="PF13004">
    <property type="entry name" value="BACON"/>
    <property type="match status" value="1"/>
</dbReference>
<evidence type="ECO:0000256" key="1">
    <source>
        <dbReference type="SAM" id="SignalP"/>
    </source>
</evidence>
<protein>
    <submittedName>
        <fullName evidence="3">BACON domain-containing protein</fullName>
    </submittedName>
</protein>
<dbReference type="InterPro" id="IPR013783">
    <property type="entry name" value="Ig-like_fold"/>
</dbReference>
<gene>
    <name evidence="3" type="ORF">JKG61_06700</name>
</gene>
<feature type="chain" id="PRO_5045992983" evidence="1">
    <location>
        <begin position="26"/>
        <end position="323"/>
    </location>
</feature>
<evidence type="ECO:0000313" key="3">
    <source>
        <dbReference type="EMBL" id="MBL1408437.1"/>
    </source>
</evidence>
<feature type="domain" description="BACON" evidence="2">
    <location>
        <begin position="68"/>
        <end position="121"/>
    </location>
</feature>
<dbReference type="RefSeq" id="WP_202102198.1">
    <property type="nucleotide sequence ID" value="NZ_JAERTY010000003.1"/>
</dbReference>
<dbReference type="EMBL" id="JAERTY010000003">
    <property type="protein sequence ID" value="MBL1408437.1"/>
    <property type="molecule type" value="Genomic_DNA"/>
</dbReference>
<organism evidence="3 4">
    <name type="scientific">Sphingobacterium faecale</name>
    <dbReference type="NCBI Taxonomy" id="2803775"/>
    <lineage>
        <taxon>Bacteria</taxon>
        <taxon>Pseudomonadati</taxon>
        <taxon>Bacteroidota</taxon>
        <taxon>Sphingobacteriia</taxon>
        <taxon>Sphingobacteriales</taxon>
        <taxon>Sphingobacteriaceae</taxon>
        <taxon>Sphingobacterium</taxon>
    </lineage>
</organism>
<evidence type="ECO:0000313" key="4">
    <source>
        <dbReference type="Proteomes" id="UP000625283"/>
    </source>
</evidence>
<reference evidence="3 4" key="1">
    <citation type="submission" date="2021-01" db="EMBL/GenBank/DDBJ databases">
        <title>C459-1 draft genome sequence.</title>
        <authorList>
            <person name="Zhang X.-F."/>
        </authorList>
    </citation>
    <scope>NUCLEOTIDE SEQUENCE [LARGE SCALE GENOMIC DNA]</scope>
    <source>
        <strain evidence="4">C459-1</strain>
    </source>
</reference>
<name>A0ABS1R167_9SPHI</name>
<sequence length="323" mass="35679">MKYKKSIFWNIIFLLSCFFFSTCSKEDNTKNVGTRLQVSKSQISVIQSGRLLSGSKAAINVLSNLGYQITSDVDWVKVDKPIGKGKTDVILEVEENTSGDIRMGYLTISSKELKERVKIIQTMELDTDDGKSVGFVYLEDDFSWCEEFGGVDEIENQATGTTINANTVAVAKIALNSRGYEDVNPGANCFYLGKHYFKMGKTNYQTGVRLNKIPNLESGKTTNIKLSFNATPIRTGSGNYDNVQVVVEIEGPGSVGAGSKKISGEINIQNANGGPWYWVSQSLELYGVEERTKITLKTTKSGSETGTFRWSLNDIKIEKITTN</sequence>
<accession>A0ABS1R167</accession>
<keyword evidence="4" id="KW-1185">Reference proteome</keyword>
<proteinExistence type="predicted"/>
<keyword evidence="1" id="KW-0732">Signal</keyword>
<dbReference type="PROSITE" id="PS51257">
    <property type="entry name" value="PROKAR_LIPOPROTEIN"/>
    <property type="match status" value="1"/>
</dbReference>